<name>A0ABQ3KU57_9ALTE</name>
<comment type="caution">
    <text evidence="1">The sequence shown here is derived from an EMBL/GenBank/DDBJ whole genome shotgun (WGS) entry which is preliminary data.</text>
</comment>
<gene>
    <name evidence="1" type="ORF">GCM10010919_04440</name>
</gene>
<dbReference type="Gene3D" id="1.20.1290.10">
    <property type="entry name" value="AhpD-like"/>
    <property type="match status" value="1"/>
</dbReference>
<proteinExistence type="predicted"/>
<dbReference type="PANTHER" id="PTHR35446">
    <property type="entry name" value="SI:CH211-175M2.5"/>
    <property type="match status" value="1"/>
</dbReference>
<keyword evidence="2" id="KW-1185">Reference proteome</keyword>
<dbReference type="PANTHER" id="PTHR35446:SF3">
    <property type="entry name" value="CMD DOMAIN-CONTAINING PROTEIN"/>
    <property type="match status" value="1"/>
</dbReference>
<sequence>MQHFPILELSSAPADSQPLLEASLKNSGRIPNLFAVMAAAPGLLAGYQELHQLVMQNSFNATEKTVVWQTINQEHGCHYCVPAHSAIAAMLKVDPAIDQALRQQQALPEPLNALRHFTLLMVRQRGQVSEDDVETFLAAGYQPRQVLEIIQMLAQKVMSNYTNHLAKTPLDDMFKVFV</sequence>
<reference evidence="2" key="1">
    <citation type="journal article" date="2019" name="Int. J. Syst. Evol. Microbiol.">
        <title>The Global Catalogue of Microorganisms (GCM) 10K type strain sequencing project: providing services to taxonomists for standard genome sequencing and annotation.</title>
        <authorList>
            <consortium name="The Broad Institute Genomics Platform"/>
            <consortium name="The Broad Institute Genome Sequencing Center for Infectious Disease"/>
            <person name="Wu L."/>
            <person name="Ma J."/>
        </authorList>
    </citation>
    <scope>NUCLEOTIDE SEQUENCE [LARGE SCALE GENOMIC DNA]</scope>
    <source>
        <strain evidence="2">CGMCC 1.7003</strain>
    </source>
</reference>
<dbReference type="RefSeq" id="WP_189429691.1">
    <property type="nucleotide sequence ID" value="NZ_BNAO01000001.1"/>
</dbReference>
<dbReference type="Proteomes" id="UP000659697">
    <property type="component" value="Unassembled WGS sequence"/>
</dbReference>
<evidence type="ECO:0000313" key="1">
    <source>
        <dbReference type="EMBL" id="GHG60751.1"/>
    </source>
</evidence>
<protein>
    <recommendedName>
        <fullName evidence="3">Carboxymuconolactone decarboxylase</fullName>
    </recommendedName>
</protein>
<dbReference type="SUPFAM" id="SSF69118">
    <property type="entry name" value="AhpD-like"/>
    <property type="match status" value="1"/>
</dbReference>
<dbReference type="InterPro" id="IPR029032">
    <property type="entry name" value="AhpD-like"/>
</dbReference>
<organism evidence="1 2">
    <name type="scientific">Alishewanella longhuensis</name>
    <dbReference type="NCBI Taxonomy" id="1091037"/>
    <lineage>
        <taxon>Bacteria</taxon>
        <taxon>Pseudomonadati</taxon>
        <taxon>Pseudomonadota</taxon>
        <taxon>Gammaproteobacteria</taxon>
        <taxon>Alteromonadales</taxon>
        <taxon>Alteromonadaceae</taxon>
        <taxon>Alishewanella</taxon>
    </lineage>
</organism>
<evidence type="ECO:0008006" key="3">
    <source>
        <dbReference type="Google" id="ProtNLM"/>
    </source>
</evidence>
<accession>A0ABQ3KU57</accession>
<dbReference type="EMBL" id="BNAO01000001">
    <property type="protein sequence ID" value="GHG60751.1"/>
    <property type="molecule type" value="Genomic_DNA"/>
</dbReference>
<evidence type="ECO:0000313" key="2">
    <source>
        <dbReference type="Proteomes" id="UP000659697"/>
    </source>
</evidence>